<accession>A0A2U0I5A1</accession>
<protein>
    <recommendedName>
        <fullName evidence="4">Glycosyltransferase RgtA/B/C/D-like domain-containing protein</fullName>
    </recommendedName>
</protein>
<evidence type="ECO:0000256" key="1">
    <source>
        <dbReference type="SAM" id="Phobius"/>
    </source>
</evidence>
<name>A0A2U0I5A1_9FLAO</name>
<feature type="transmembrane region" description="Helical" evidence="1">
    <location>
        <begin position="32"/>
        <end position="56"/>
    </location>
</feature>
<evidence type="ECO:0000313" key="2">
    <source>
        <dbReference type="EMBL" id="PVW16285.1"/>
    </source>
</evidence>
<keyword evidence="1" id="KW-1133">Transmembrane helix</keyword>
<gene>
    <name evidence="2" type="ORF">DDV96_03195</name>
</gene>
<feature type="transmembrane region" description="Helical" evidence="1">
    <location>
        <begin position="322"/>
        <end position="339"/>
    </location>
</feature>
<evidence type="ECO:0008006" key="4">
    <source>
        <dbReference type="Google" id="ProtNLM"/>
    </source>
</evidence>
<feature type="transmembrane region" description="Helical" evidence="1">
    <location>
        <begin position="345"/>
        <end position="365"/>
    </location>
</feature>
<organism evidence="2 3">
    <name type="scientific">Marixanthomonas spongiae</name>
    <dbReference type="NCBI Taxonomy" id="2174845"/>
    <lineage>
        <taxon>Bacteria</taxon>
        <taxon>Pseudomonadati</taxon>
        <taxon>Bacteroidota</taxon>
        <taxon>Flavobacteriia</taxon>
        <taxon>Flavobacteriales</taxon>
        <taxon>Flavobacteriaceae</taxon>
        <taxon>Marixanthomonas</taxon>
    </lineage>
</organism>
<feature type="transmembrane region" description="Helical" evidence="1">
    <location>
        <begin position="372"/>
        <end position="391"/>
    </location>
</feature>
<dbReference type="Proteomes" id="UP000245962">
    <property type="component" value="Unassembled WGS sequence"/>
</dbReference>
<feature type="transmembrane region" description="Helical" evidence="1">
    <location>
        <begin position="120"/>
        <end position="149"/>
    </location>
</feature>
<proteinExistence type="predicted"/>
<feature type="transmembrane region" description="Helical" evidence="1">
    <location>
        <begin position="161"/>
        <end position="178"/>
    </location>
</feature>
<feature type="transmembrane region" description="Helical" evidence="1">
    <location>
        <begin position="96"/>
        <end position="113"/>
    </location>
</feature>
<keyword evidence="1" id="KW-0472">Membrane</keyword>
<keyword evidence="1" id="KW-0812">Transmembrane</keyword>
<keyword evidence="3" id="KW-1185">Reference proteome</keyword>
<sequence length="404" mass="46841">MHMQPDSPAYIEMWFRSAPGYPLFVNAVQAVFGTYFMVALKVLQLCLGLTAVWFFIKQLRKHVAMQDFWFLLLTVILLIPYVYNQKVANFILSEGLAFPLYLLVTAHLLVFFFKERRKHLLYALAFLFVLLLTRKQFLFFVPIAIVMMVWLGYRAKNLKTLLPYGFAFLALPFLISLADSTYHKIVHGHFTNTPWNGVHLLAPAMYIADKDDGSIYASEEEKAYFNAIYAQIEQKKYNEKAAVSEGKNVISHYIANFPNIANHTIYPIGKERYEDTLSEKEALIKIDQTTTAMAFPLIRDNFKKWFSLYLKNFSYGFENSKYALLFVILLCFGIFNIHVPNTNSYKAIAFTAAITLANMAVVAIGMHTLKRFIFYNDWVLFFVVFLLLNGLNSRYFPEKNHHQK</sequence>
<dbReference type="AlphaFoldDB" id="A0A2U0I5A1"/>
<comment type="caution">
    <text evidence="2">The sequence shown here is derived from an EMBL/GenBank/DDBJ whole genome shotgun (WGS) entry which is preliminary data.</text>
</comment>
<dbReference type="EMBL" id="QEHR01000002">
    <property type="protein sequence ID" value="PVW16285.1"/>
    <property type="molecule type" value="Genomic_DNA"/>
</dbReference>
<feature type="transmembrane region" description="Helical" evidence="1">
    <location>
        <begin position="68"/>
        <end position="84"/>
    </location>
</feature>
<reference evidence="2 3" key="1">
    <citation type="submission" date="2018-04" db="EMBL/GenBank/DDBJ databases">
        <title>Marixanthomonas spongiae HN-E44 sp. nov., isolated from a marine sponge.</title>
        <authorList>
            <person name="Luo L."/>
            <person name="Zhuang L."/>
        </authorList>
    </citation>
    <scope>NUCLEOTIDE SEQUENCE [LARGE SCALE GENOMIC DNA]</scope>
    <source>
        <strain evidence="2 3">HN-E44</strain>
    </source>
</reference>
<evidence type="ECO:0000313" key="3">
    <source>
        <dbReference type="Proteomes" id="UP000245962"/>
    </source>
</evidence>